<organism evidence="1 2">
    <name type="scientific">Candidatus Lambdaproteobacteria bacterium RIFOXYD2_FULL_50_16</name>
    <dbReference type="NCBI Taxonomy" id="1817772"/>
    <lineage>
        <taxon>Bacteria</taxon>
        <taxon>Pseudomonadati</taxon>
        <taxon>Pseudomonadota</taxon>
        <taxon>Candidatus Lambdaproteobacteria</taxon>
    </lineage>
</organism>
<protein>
    <submittedName>
        <fullName evidence="1">Uncharacterized protein</fullName>
    </submittedName>
</protein>
<dbReference type="AlphaFoldDB" id="A0A1F6G7E2"/>
<dbReference type="Proteomes" id="UP000178449">
    <property type="component" value="Unassembled WGS sequence"/>
</dbReference>
<comment type="caution">
    <text evidence="1">The sequence shown here is derived from an EMBL/GenBank/DDBJ whole genome shotgun (WGS) entry which is preliminary data.</text>
</comment>
<dbReference type="EMBL" id="MFNE01000043">
    <property type="protein sequence ID" value="OGG94024.1"/>
    <property type="molecule type" value="Genomic_DNA"/>
</dbReference>
<sequence length="135" mass="15019">MWVGAKVMFEVTGTQRAAVLTERVCCTYFQPVALSRLLLGPAQLQIIPPIAKTGAVLLFSAKPKKGGATLGARRRFFGFDVEITGIAIVTPGLPSDRHQAWTFNLVLRAFSTREFFRLLLHSLHRTKTKLNYSKS</sequence>
<evidence type="ECO:0000313" key="1">
    <source>
        <dbReference type="EMBL" id="OGG94024.1"/>
    </source>
</evidence>
<evidence type="ECO:0000313" key="2">
    <source>
        <dbReference type="Proteomes" id="UP000178449"/>
    </source>
</evidence>
<accession>A0A1F6G7E2</accession>
<proteinExistence type="predicted"/>
<name>A0A1F6G7E2_9PROT</name>
<gene>
    <name evidence="1" type="ORF">A2527_09220</name>
</gene>
<reference evidence="1 2" key="1">
    <citation type="journal article" date="2016" name="Nat. Commun.">
        <title>Thousands of microbial genomes shed light on interconnected biogeochemical processes in an aquifer system.</title>
        <authorList>
            <person name="Anantharaman K."/>
            <person name="Brown C.T."/>
            <person name="Hug L.A."/>
            <person name="Sharon I."/>
            <person name="Castelle C.J."/>
            <person name="Probst A.J."/>
            <person name="Thomas B.C."/>
            <person name="Singh A."/>
            <person name="Wilkins M.J."/>
            <person name="Karaoz U."/>
            <person name="Brodie E.L."/>
            <person name="Williams K.H."/>
            <person name="Hubbard S.S."/>
            <person name="Banfield J.F."/>
        </authorList>
    </citation>
    <scope>NUCLEOTIDE SEQUENCE [LARGE SCALE GENOMIC DNA]</scope>
</reference>